<evidence type="ECO:0000256" key="16">
    <source>
        <dbReference type="SAM" id="MobiDB-lite"/>
    </source>
</evidence>
<accession>A0A507QHK1</accession>
<dbReference type="EMBL" id="VIFY01000270">
    <property type="protein sequence ID" value="TQB67979.1"/>
    <property type="molecule type" value="Genomic_DNA"/>
</dbReference>
<dbReference type="InterPro" id="IPR014001">
    <property type="entry name" value="Helicase_ATP-bd"/>
</dbReference>
<dbReference type="InterPro" id="IPR001650">
    <property type="entry name" value="Helicase_C-like"/>
</dbReference>
<dbReference type="GO" id="GO:0051607">
    <property type="term" value="P:defense response to virus"/>
    <property type="evidence" value="ECO:0007669"/>
    <property type="project" value="UniProtKB-KW"/>
</dbReference>
<feature type="domain" description="RNase III" evidence="17">
    <location>
        <begin position="1020"/>
        <end position="1217"/>
    </location>
</feature>
<dbReference type="Gene3D" id="3.40.50.300">
    <property type="entry name" value="P-loop containing nucleotide triphosphate hydrolases"/>
    <property type="match status" value="2"/>
</dbReference>
<comment type="similarity">
    <text evidence="15">Belongs to the helicase family. Dicer subfamily.</text>
</comment>
<evidence type="ECO:0000256" key="15">
    <source>
        <dbReference type="PROSITE-ProRule" id="PRU00657"/>
    </source>
</evidence>
<evidence type="ECO:0000256" key="13">
    <source>
        <dbReference type="ARBA" id="ARBA00023211"/>
    </source>
</evidence>
<dbReference type="Pfam" id="PF00271">
    <property type="entry name" value="Helicase_C"/>
    <property type="match status" value="1"/>
</dbReference>
<evidence type="ECO:0000313" key="21">
    <source>
        <dbReference type="EMBL" id="TQB67979.1"/>
    </source>
</evidence>
<dbReference type="FunFam" id="1.10.1520.10:FF:000032">
    <property type="entry name" value="Dicer-like protein 2"/>
    <property type="match status" value="1"/>
</dbReference>
<dbReference type="Proteomes" id="UP000319663">
    <property type="component" value="Unassembled WGS sequence"/>
</dbReference>
<dbReference type="GO" id="GO:0046872">
    <property type="term" value="F:metal ion binding"/>
    <property type="evidence" value="ECO:0007669"/>
    <property type="project" value="UniProtKB-KW"/>
</dbReference>
<keyword evidence="3" id="KW-0930">Antiviral protein</keyword>
<keyword evidence="12" id="KW-0051">Antiviral defense</keyword>
<evidence type="ECO:0000259" key="19">
    <source>
        <dbReference type="PROSITE" id="PS51194"/>
    </source>
</evidence>
<dbReference type="InterPro" id="IPR000999">
    <property type="entry name" value="RNase_III_dom"/>
</dbReference>
<dbReference type="Pfam" id="PF03368">
    <property type="entry name" value="Dicer_dimer"/>
    <property type="match status" value="1"/>
</dbReference>
<comment type="cofactor">
    <cofactor evidence="2">
        <name>Mg(2+)</name>
        <dbReference type="ChEBI" id="CHEBI:18420"/>
    </cofactor>
</comment>
<dbReference type="PANTHER" id="PTHR14950:SF37">
    <property type="entry name" value="ENDORIBONUCLEASE DICER"/>
    <property type="match status" value="1"/>
</dbReference>
<keyword evidence="4" id="KW-0479">Metal-binding</keyword>
<evidence type="ECO:0000256" key="11">
    <source>
        <dbReference type="ARBA" id="ARBA00022884"/>
    </source>
</evidence>
<evidence type="ECO:0000256" key="6">
    <source>
        <dbReference type="ARBA" id="ARBA00022741"/>
    </source>
</evidence>
<evidence type="ECO:0000259" key="20">
    <source>
        <dbReference type="PROSITE" id="PS51327"/>
    </source>
</evidence>
<dbReference type="Pfam" id="PF00636">
    <property type="entry name" value="Ribonuclease_3"/>
    <property type="match status" value="2"/>
</dbReference>
<dbReference type="GO" id="GO:0005634">
    <property type="term" value="C:nucleus"/>
    <property type="evidence" value="ECO:0007669"/>
    <property type="project" value="TreeGrafter"/>
</dbReference>
<dbReference type="PROSITE" id="PS51192">
    <property type="entry name" value="HELICASE_ATP_BIND_1"/>
    <property type="match status" value="1"/>
</dbReference>
<dbReference type="Gene3D" id="1.10.1520.10">
    <property type="entry name" value="Ribonuclease III domain"/>
    <property type="match status" value="2"/>
</dbReference>
<evidence type="ECO:0000256" key="4">
    <source>
        <dbReference type="ARBA" id="ARBA00022723"/>
    </source>
</evidence>
<dbReference type="SUPFAM" id="SSF69065">
    <property type="entry name" value="RNase III domain-like"/>
    <property type="match status" value="2"/>
</dbReference>
<keyword evidence="6" id="KW-0547">Nucleotide-binding</keyword>
<feature type="domain" description="Helicase ATP-binding" evidence="18">
    <location>
        <begin position="25"/>
        <end position="172"/>
    </location>
</feature>
<dbReference type="InterPro" id="IPR005034">
    <property type="entry name" value="Dicer_dimerisation"/>
</dbReference>
<dbReference type="PROSITE" id="PS50142">
    <property type="entry name" value="RNASE_3_2"/>
    <property type="match status" value="2"/>
</dbReference>
<dbReference type="PROSITE" id="PS51327">
    <property type="entry name" value="DICER_DSRBF"/>
    <property type="match status" value="1"/>
</dbReference>
<dbReference type="GO" id="GO:0050688">
    <property type="term" value="P:regulation of defense response to virus"/>
    <property type="evidence" value="ECO:0007669"/>
    <property type="project" value="UniProtKB-KW"/>
</dbReference>
<dbReference type="FunFam" id="3.40.50.300:FF:001669">
    <property type="entry name" value="Dicer-like protein 1"/>
    <property type="match status" value="1"/>
</dbReference>
<dbReference type="STRING" id="5098.A0A507QHK1"/>
<comment type="caution">
    <text evidence="21">The sequence shown here is derived from an EMBL/GenBank/DDBJ whole genome shotgun (WGS) entry which is preliminary data.</text>
</comment>
<dbReference type="Pfam" id="PF00270">
    <property type="entry name" value="DEAD"/>
    <property type="match status" value="1"/>
</dbReference>
<keyword evidence="9" id="KW-0067">ATP-binding</keyword>
<dbReference type="InterPro" id="IPR011545">
    <property type="entry name" value="DEAD/DEAH_box_helicase_dom"/>
</dbReference>
<comment type="cofactor">
    <cofactor evidence="1">
        <name>Mn(2+)</name>
        <dbReference type="ChEBI" id="CHEBI:29035"/>
    </cofactor>
</comment>
<dbReference type="SMART" id="SM00535">
    <property type="entry name" value="RIBOc"/>
    <property type="match status" value="2"/>
</dbReference>
<dbReference type="GO" id="GO:0005737">
    <property type="term" value="C:cytoplasm"/>
    <property type="evidence" value="ECO:0007669"/>
    <property type="project" value="TreeGrafter"/>
</dbReference>
<dbReference type="SMART" id="SM00490">
    <property type="entry name" value="HELICc"/>
    <property type="match status" value="1"/>
</dbReference>
<keyword evidence="11 15" id="KW-0694">RNA-binding</keyword>
<name>A0A507QHK1_MONPU</name>
<evidence type="ECO:0000256" key="9">
    <source>
        <dbReference type="ARBA" id="ARBA00022840"/>
    </source>
</evidence>
<evidence type="ECO:0000256" key="2">
    <source>
        <dbReference type="ARBA" id="ARBA00001946"/>
    </source>
</evidence>
<reference evidence="21 22" key="1">
    <citation type="submission" date="2019-06" db="EMBL/GenBank/DDBJ databases">
        <title>Wine fermentation using esterase from Monascus purpureus.</title>
        <authorList>
            <person name="Geng C."/>
            <person name="Zhang Y."/>
        </authorList>
    </citation>
    <scope>NUCLEOTIDE SEQUENCE [LARGE SCALE GENOMIC DNA]</scope>
    <source>
        <strain evidence="21">HQ1</strain>
    </source>
</reference>
<dbReference type="GO" id="GO:0004386">
    <property type="term" value="F:helicase activity"/>
    <property type="evidence" value="ECO:0007669"/>
    <property type="project" value="UniProtKB-KW"/>
</dbReference>
<evidence type="ECO:0000256" key="3">
    <source>
        <dbReference type="ARBA" id="ARBA00022721"/>
    </source>
</evidence>
<dbReference type="SUPFAM" id="SSF52540">
    <property type="entry name" value="P-loop containing nucleoside triphosphate hydrolases"/>
    <property type="match status" value="1"/>
</dbReference>
<keyword evidence="8" id="KW-0347">Helicase</keyword>
<evidence type="ECO:0000256" key="7">
    <source>
        <dbReference type="ARBA" id="ARBA00022801"/>
    </source>
</evidence>
<feature type="domain" description="RNase III" evidence="17">
    <location>
        <begin position="845"/>
        <end position="985"/>
    </location>
</feature>
<dbReference type="InterPro" id="IPR027417">
    <property type="entry name" value="P-loop_NTPase"/>
</dbReference>
<feature type="domain" description="Helicase C-terminal" evidence="19">
    <location>
        <begin position="297"/>
        <end position="463"/>
    </location>
</feature>
<evidence type="ECO:0000259" key="17">
    <source>
        <dbReference type="PROSITE" id="PS50142"/>
    </source>
</evidence>
<evidence type="ECO:0000256" key="5">
    <source>
        <dbReference type="ARBA" id="ARBA00022737"/>
    </source>
</evidence>
<dbReference type="InterPro" id="IPR036389">
    <property type="entry name" value="RNase_III_sf"/>
</dbReference>
<evidence type="ECO:0000256" key="8">
    <source>
        <dbReference type="ARBA" id="ARBA00022806"/>
    </source>
</evidence>
<evidence type="ECO:0000256" key="12">
    <source>
        <dbReference type="ARBA" id="ARBA00023118"/>
    </source>
</evidence>
<feature type="domain" description="Dicer dsRNA-binding fold" evidence="20">
    <location>
        <begin position="490"/>
        <end position="586"/>
    </location>
</feature>
<sequence length="1374" mass="154477">MTSDAQPAEGTTVPTYRPREYQLEMLEASLRENIIVAMGTGSAPEVALGFLRSKYHSFDSELSVISSPRAVLRIQRELETCHPDKLIWFLAPTVALCTQQYETICSDIPSVGARLLTGADNLDTWSEQAIWDAALNNIRVVVSTPDVLSDALSHGFVRISQLALIIFDEAHHSNMVPAIVHMGLDIEADPYIRRLTKEPGSAGKLQQLRTTRETNCNMALRKLIKRSCHLLEELGPWAADYFIHASTQLVKETAGDASMLSDPEIEEQQYVADFLSKIPEPDLTDTENLAISPKLGSLIAFLKDVHSPDISGLVFVEQRATVSAMVKLLSVHPDTRDRFRCAPYVGWANSANRRDLVGELINTKGQHTTLAEFRDGRKNLIITTNVLEEGIDVSACSLVVCFNKPRNLKSFIQRRGRARQKKSTYAIMFAMDDTSADLKRWENLEKYMIEAYQNEERRLRDLQALEMLDENVPDELFVESTGAKLTADDALKHLYHFCAILPSQSYGNGPAQPTFSFRQDNDGLVKGVVTLPNCVDQAVRRMTGRLWWHSERAARKDAAFQAYKSLYKHGLLNDHLLPLTEKQEEDIESETVKLPGTVKVQSQWDPWVDVAHAWSSASKVHRTRIEINLNDVYYQHLSMALTGPMELPEIKSIDLFWNSTSTFTLSFIAESQPSTITQKDLAVYRDVTSFYLQAPHSRPPPCEKNDYVMLFSPFMASDRLETWLQNNNGSNTLPQVYANGTRPMYMGLIRGPYNKPYTFHEWIILQQDSTRPEVRVKCCKLPRRRNLLERFLTPNAGDTGDLGHTSKYRTFREDECTVDKFPVIQALFGLFIPLILHAVEKLLVATRLRDTILKDVGFQNVNHIVTAISLPAVAQMANYERYEFLGDCILKFVVSYRLFVQYPRWHEGYLSQSRDATVNNQRLARAALKTGLDAFIITEVLRPRKWSAPLISEKTRCTPGTRNIHRKALADVVEALIGAAYIEGGLRMARICIHTFLPEISVSPPDIASIPRFQNCVYFDTRLQQEIGYKFKDESFLAEALTHPSCDFDVKTQSYQRLEFLGDAVLDMLIVSTITKHSTMEMPPGAMTQLKAAFVNAQLLAFLCMEFGFTTEKTENPVPQVTARGKTTEAGTGTVPFTQKKSTEKIALWTFMRFRSYEIRTARDAAVKRHSLLREEILSSLYNSSMHPWESLSRLNADKFFSDLIESVLGAIFVDSGGNLSECEKFVERIGLLGPLRRYLEESVMPTHPVNSLQHLMGATRVQFRFWKARVPSDGSETTGVEIEDGTEDSRNQQRYFNCSIVTADGKELGSARGCLSKEEAQTRAACAVIKAIQENGLASVAGQNGQGQNGGSDTETAVDVPSDPVESTSSNHS</sequence>
<evidence type="ECO:0000256" key="1">
    <source>
        <dbReference type="ARBA" id="ARBA00001936"/>
    </source>
</evidence>
<keyword evidence="7" id="KW-0378">Hydrolase</keyword>
<keyword evidence="13" id="KW-0464">Manganese</keyword>
<dbReference type="Gene3D" id="3.30.160.380">
    <property type="entry name" value="Dicer dimerisation domain"/>
    <property type="match status" value="1"/>
</dbReference>
<organism evidence="21 22">
    <name type="scientific">Monascus purpureus</name>
    <name type="common">Red mold</name>
    <name type="synonym">Monascus anka</name>
    <dbReference type="NCBI Taxonomy" id="5098"/>
    <lineage>
        <taxon>Eukaryota</taxon>
        <taxon>Fungi</taxon>
        <taxon>Dikarya</taxon>
        <taxon>Ascomycota</taxon>
        <taxon>Pezizomycotina</taxon>
        <taxon>Eurotiomycetes</taxon>
        <taxon>Eurotiomycetidae</taxon>
        <taxon>Eurotiales</taxon>
        <taxon>Aspergillaceae</taxon>
        <taxon>Monascus</taxon>
    </lineage>
</organism>
<dbReference type="PROSITE" id="PS51194">
    <property type="entry name" value="HELICASE_CTER"/>
    <property type="match status" value="1"/>
</dbReference>
<dbReference type="CDD" id="cd00593">
    <property type="entry name" value="RIBOc"/>
    <property type="match status" value="2"/>
</dbReference>
<evidence type="ECO:0000313" key="22">
    <source>
        <dbReference type="Proteomes" id="UP000319663"/>
    </source>
</evidence>
<evidence type="ECO:0000256" key="14">
    <source>
        <dbReference type="ARBA" id="ARBA00025403"/>
    </source>
</evidence>
<keyword evidence="5" id="KW-0677">Repeat</keyword>
<protein>
    <submittedName>
        <fullName evidence="21">Dicer-like protein 2</fullName>
    </submittedName>
</protein>
<dbReference type="InterPro" id="IPR038248">
    <property type="entry name" value="Dicer_dimer_sf"/>
</dbReference>
<dbReference type="GO" id="GO:0005524">
    <property type="term" value="F:ATP binding"/>
    <property type="evidence" value="ECO:0007669"/>
    <property type="project" value="UniProtKB-KW"/>
</dbReference>
<dbReference type="GO" id="GO:0003723">
    <property type="term" value="F:RNA binding"/>
    <property type="evidence" value="ECO:0007669"/>
    <property type="project" value="UniProtKB-UniRule"/>
</dbReference>
<keyword evidence="22" id="KW-1185">Reference proteome</keyword>
<feature type="region of interest" description="Disordered" evidence="16">
    <location>
        <begin position="1341"/>
        <end position="1374"/>
    </location>
</feature>
<dbReference type="GO" id="GO:0004525">
    <property type="term" value="F:ribonuclease III activity"/>
    <property type="evidence" value="ECO:0007669"/>
    <property type="project" value="InterPro"/>
</dbReference>
<dbReference type="GO" id="GO:0030422">
    <property type="term" value="P:siRNA processing"/>
    <property type="evidence" value="ECO:0007669"/>
    <property type="project" value="TreeGrafter"/>
</dbReference>
<dbReference type="PROSITE" id="PS00517">
    <property type="entry name" value="RNASE_3_1"/>
    <property type="match status" value="1"/>
</dbReference>
<proteinExistence type="inferred from homology"/>
<evidence type="ECO:0000256" key="10">
    <source>
        <dbReference type="ARBA" id="ARBA00022842"/>
    </source>
</evidence>
<comment type="function">
    <text evidence="14">Dicer-like endonuclease involved in cleaving double-stranded RNA in the RNA interference (RNAi) pathway. Produces 21 to 25 bp dsRNAs (siRNAs) which target the selective destruction of homologous RNAs leading to sequence-specific suppression of gene expression, called post-transcriptional gene silencing (PTGS). Part of a broad host defense response against viral infection and transposons.</text>
</comment>
<gene>
    <name evidence="21" type="primary">DCL2</name>
    <name evidence="21" type="ORF">MPDQ_004269</name>
</gene>
<dbReference type="PANTHER" id="PTHR14950">
    <property type="entry name" value="DICER-RELATED"/>
    <property type="match status" value="1"/>
</dbReference>
<keyword evidence="10" id="KW-0460">Magnesium</keyword>
<evidence type="ECO:0000259" key="18">
    <source>
        <dbReference type="PROSITE" id="PS51192"/>
    </source>
</evidence>